<dbReference type="Gene3D" id="3.40.228.10">
    <property type="entry name" value="Dimethylsulfoxide Reductase, domain 2"/>
    <property type="match status" value="1"/>
</dbReference>
<evidence type="ECO:0000256" key="1">
    <source>
        <dbReference type="ARBA" id="ARBA00010312"/>
    </source>
</evidence>
<feature type="domain" description="4Fe-4S Mo/W bis-MGD-type" evidence="5">
    <location>
        <begin position="14"/>
        <end position="74"/>
    </location>
</feature>
<keyword evidence="2" id="KW-0479">Metal-binding</keyword>
<dbReference type="Pfam" id="PF00384">
    <property type="entry name" value="Molybdopterin"/>
    <property type="match status" value="1"/>
</dbReference>
<dbReference type="Gene3D" id="3.40.50.740">
    <property type="match status" value="1"/>
</dbReference>
<dbReference type="Gene3D" id="3.40.50.12440">
    <property type="match status" value="1"/>
</dbReference>
<dbReference type="GO" id="GO:0030151">
    <property type="term" value="F:molybdenum ion binding"/>
    <property type="evidence" value="ECO:0007669"/>
    <property type="project" value="InterPro"/>
</dbReference>
<evidence type="ECO:0000313" key="6">
    <source>
        <dbReference type="EMBL" id="BCA89266.1"/>
    </source>
</evidence>
<dbReference type="PANTHER" id="PTHR43742">
    <property type="entry name" value="TRIMETHYLAMINE-N-OXIDE REDUCTASE"/>
    <property type="match status" value="1"/>
</dbReference>
<reference evidence="7" key="2">
    <citation type="submission" date="2020-03" db="EMBL/GenBank/DDBJ databases">
        <title>Complete Genome Sequence of Adlercreutzia sp. strain 8CFCBH1 Producing Equol, Isolated from Healthy Japanese Feces.</title>
        <authorList>
            <person name="Ogata Y."/>
            <person name="Sakamoto M."/>
            <person name="Ohkuma M."/>
            <person name="Hattori M."/>
            <person name="Suda W."/>
        </authorList>
    </citation>
    <scope>NUCLEOTIDE SEQUENCE [LARGE SCALE GENOMIC DNA]</scope>
    <source>
        <strain evidence="7">8CFCBH1</strain>
    </source>
</reference>
<evidence type="ECO:0000259" key="5">
    <source>
        <dbReference type="PROSITE" id="PS51669"/>
    </source>
</evidence>
<dbReference type="InterPro" id="IPR006657">
    <property type="entry name" value="MoPterin_dinucl-bd_dom"/>
</dbReference>
<dbReference type="Gene3D" id="2.40.40.20">
    <property type="match status" value="1"/>
</dbReference>
<evidence type="ECO:0000256" key="2">
    <source>
        <dbReference type="ARBA" id="ARBA00022723"/>
    </source>
</evidence>
<dbReference type="InterPro" id="IPR006963">
    <property type="entry name" value="Mopterin_OxRdtase_4Fe-4S_dom"/>
</dbReference>
<dbReference type="SUPFAM" id="SSF53706">
    <property type="entry name" value="Formate dehydrogenase/DMSO reductase, domains 1-3"/>
    <property type="match status" value="1"/>
</dbReference>
<organism evidence="6 7">
    <name type="scientific">Adlercreutzia hattorii</name>
    <dbReference type="NCBI Taxonomy" id="2707299"/>
    <lineage>
        <taxon>Bacteria</taxon>
        <taxon>Bacillati</taxon>
        <taxon>Actinomycetota</taxon>
        <taxon>Coriobacteriia</taxon>
        <taxon>Eggerthellales</taxon>
        <taxon>Eggerthellaceae</taxon>
        <taxon>Adlercreutzia</taxon>
    </lineage>
</organism>
<dbReference type="GO" id="GO:0009389">
    <property type="term" value="F:dimethyl sulfoxide reductase activity"/>
    <property type="evidence" value="ECO:0007669"/>
    <property type="project" value="InterPro"/>
</dbReference>
<dbReference type="PANTHER" id="PTHR43742:SF3">
    <property type="entry name" value="DIMETHYL SULFOXIDE REDUCTASE DMSA"/>
    <property type="match status" value="1"/>
</dbReference>
<evidence type="ECO:0000256" key="3">
    <source>
        <dbReference type="ARBA" id="ARBA00023004"/>
    </source>
</evidence>
<dbReference type="SUPFAM" id="SSF50692">
    <property type="entry name" value="ADC-like"/>
    <property type="match status" value="1"/>
</dbReference>
<dbReference type="GO" id="GO:0030288">
    <property type="term" value="C:outer membrane-bounded periplasmic space"/>
    <property type="evidence" value="ECO:0007669"/>
    <property type="project" value="TreeGrafter"/>
</dbReference>
<dbReference type="PROSITE" id="PS51669">
    <property type="entry name" value="4FE4S_MOW_BIS_MGD"/>
    <property type="match status" value="1"/>
</dbReference>
<dbReference type="GO" id="GO:0043546">
    <property type="term" value="F:molybdopterin cofactor binding"/>
    <property type="evidence" value="ECO:0007669"/>
    <property type="project" value="InterPro"/>
</dbReference>
<dbReference type="GO" id="GO:0009055">
    <property type="term" value="F:electron transfer activity"/>
    <property type="evidence" value="ECO:0007669"/>
    <property type="project" value="TreeGrafter"/>
</dbReference>
<dbReference type="AlphaFoldDB" id="A0A6F8SNX8"/>
<dbReference type="Proteomes" id="UP000501727">
    <property type="component" value="Chromosome"/>
</dbReference>
<dbReference type="KEGG" id="ahat:ADCFC_18850"/>
<dbReference type="InterPro" id="IPR006656">
    <property type="entry name" value="Mopterin_OxRdtase"/>
</dbReference>
<dbReference type="InterPro" id="IPR050612">
    <property type="entry name" value="Prok_Mopterin_Oxidored"/>
</dbReference>
<gene>
    <name evidence="6" type="ORF">ADCFC_17630</name>
</gene>
<dbReference type="Pfam" id="PF04879">
    <property type="entry name" value="Molybdop_Fe4S4"/>
    <property type="match status" value="1"/>
</dbReference>
<dbReference type="InterPro" id="IPR011888">
    <property type="entry name" value="Anaer_DMSO_reductase"/>
</dbReference>
<keyword evidence="3" id="KW-0408">Iron</keyword>
<dbReference type="GO" id="GO:0009061">
    <property type="term" value="P:anaerobic respiration"/>
    <property type="evidence" value="ECO:0007669"/>
    <property type="project" value="TreeGrafter"/>
</dbReference>
<reference evidence="7" key="1">
    <citation type="journal article" date="2020" name="Microbiol. Resour. Announc.">
        <title>Complete Genome Sequence of Adlercreutzia sp. Strain 8CFCBH1, a Potent Producer of Equol, Isolated from Healthy Japanese Feces.</title>
        <authorList>
            <person name="Ogata Y."/>
            <person name="Sakamoto M."/>
            <person name="Ohkuma M."/>
            <person name="Hattori M."/>
            <person name="Suda W."/>
        </authorList>
    </citation>
    <scope>NUCLEOTIDE SEQUENCE [LARGE SCALE GENOMIC DNA]</scope>
    <source>
        <strain evidence="7">8CFCBH1</strain>
    </source>
</reference>
<comment type="similarity">
    <text evidence="1">Belongs to the prokaryotic molybdopterin-containing oxidoreductase family.</text>
</comment>
<dbReference type="GO" id="GO:0051539">
    <property type="term" value="F:4 iron, 4 sulfur cluster binding"/>
    <property type="evidence" value="ECO:0007669"/>
    <property type="project" value="InterPro"/>
</dbReference>
<name>A0A6F8SNX8_9ACTN</name>
<dbReference type="InterPro" id="IPR009010">
    <property type="entry name" value="Asp_de-COase-like_dom_sf"/>
</dbReference>
<keyword evidence="4" id="KW-0411">Iron-sulfur</keyword>
<keyword evidence="7" id="KW-1185">Reference proteome</keyword>
<dbReference type="RefSeq" id="WP_157012558.1">
    <property type="nucleotide sequence ID" value="NZ_AP022829.1"/>
</dbReference>
<protein>
    <submittedName>
        <fullName evidence="6">Dimethyl sulfoxide reductase subunit A</fullName>
    </submittedName>
</protein>
<proteinExistence type="inferred from homology"/>
<evidence type="ECO:0000256" key="4">
    <source>
        <dbReference type="ARBA" id="ARBA00023014"/>
    </source>
</evidence>
<evidence type="ECO:0000313" key="7">
    <source>
        <dbReference type="Proteomes" id="UP000501727"/>
    </source>
</evidence>
<dbReference type="NCBIfam" id="TIGR02166">
    <property type="entry name" value="dmsA_ynfE"/>
    <property type="match status" value="1"/>
</dbReference>
<accession>A0A6F8SNX8</accession>
<dbReference type="SMART" id="SM00926">
    <property type="entry name" value="Molybdop_Fe4S4"/>
    <property type="match status" value="1"/>
</dbReference>
<dbReference type="Pfam" id="PF01568">
    <property type="entry name" value="Molydop_binding"/>
    <property type="match status" value="1"/>
</dbReference>
<sequence>MVRREGWSSGRDGSREVWQTCAVNCGSRCALRLRAREGEILWTETDCGDEEPGNLQMRACLRGRALRYWLGSPDRLNEPLRRVGPRGSGQFEPISWDEALDEIAERIRDTVAQWGNEAVLLPYATAIWSGSGSPFERLMNCYGGHLGIYGDYSCMQLQTACMSLYGDDGYYTGSLLSEASHADLVVFFGANPALTRMGGASGAHRLAQAREEAAREGRPFRVIAIDPCQSDAATGESDAWIPVRPGTDAAFVAGVAWVLITEGLADEEFLHRYCIGYDGATMPAGAPASESYRAYVLGEGPDGVAKTPQWAARITGCPSARIASFARELAGARRAFIMQGWGPQRTALGEQSARAICLLSLLTGNFGLPGTNSGARERLFRPVLPDDPVGENPVDVAIPAFLWSRAVERGRALTASDGVRGAARLPSPVKLIINHAGNALTNQHADVNRTHEILADESLCEFIVGIDVMMTDSMRYADIVLPDVAQAERDVLVSSGNSDGVRGVIVAASWGGNAFDRRCAWDVARDLARRLGVEEAFCEGASTLGEMDGLRLRESRFAHDDEALRELAERGIVRRPYEGETVAYAAFRRDPEGCPLPTPSGKIEIYDQKIAELLAADPGLPVSSIPAYIAAPEGAEAALVGPYPFQMISCHGRQSAHSSFANVPELAVVAPRRLSVNPVDAERLQLVSGGLVVVENDRGALVCRVRVTPRIMPGVVALPEGAWHDADMWGDRLDWGGCANTVSSDEPTAWSHGNPHNSCLVRLRPLTDAERAEAARREAAGRGEVAR</sequence>
<dbReference type="EMBL" id="AP022829">
    <property type="protein sequence ID" value="BCA89266.1"/>
    <property type="molecule type" value="Genomic_DNA"/>
</dbReference>